<dbReference type="GO" id="GO:0045271">
    <property type="term" value="C:respiratory chain complex I"/>
    <property type="evidence" value="ECO:0000318"/>
    <property type="project" value="GO_Central"/>
</dbReference>
<dbReference type="EnsemblPlants" id="Pp3c25_300V3.2">
    <property type="protein sequence ID" value="Pp3c25_300V3.2"/>
    <property type="gene ID" value="Pp3c25_300"/>
</dbReference>
<dbReference type="OMA" id="GGMEAHK"/>
<reference evidence="3" key="3">
    <citation type="submission" date="2020-12" db="UniProtKB">
        <authorList>
            <consortium name="EnsemblPlants"/>
        </authorList>
    </citation>
    <scope>IDENTIFICATION</scope>
</reference>
<dbReference type="EnsemblPlants" id="Pp3c25_300V3.1">
    <property type="protein sequence ID" value="Pp3c25_300V3.1"/>
    <property type="gene ID" value="Pp3c25_300"/>
</dbReference>
<feature type="transmembrane region" description="Helical" evidence="1">
    <location>
        <begin position="34"/>
        <end position="52"/>
    </location>
</feature>
<dbReference type="AlphaFoldDB" id="A9U005"/>
<dbReference type="RefSeq" id="XP_024365710.1">
    <property type="nucleotide sequence ID" value="XM_024509942.2"/>
</dbReference>
<gene>
    <name evidence="3" type="primary">LOC112277508</name>
    <name evidence="2" type="ORF">PHYPA_029390</name>
</gene>
<evidence type="ECO:0000256" key="1">
    <source>
        <dbReference type="SAM" id="Phobius"/>
    </source>
</evidence>
<evidence type="ECO:0000313" key="2">
    <source>
        <dbReference type="EMBL" id="PNR27238.1"/>
    </source>
</evidence>
<dbReference type="GeneID" id="112277508"/>
<proteinExistence type="predicted"/>
<sequence>MAGGMDVVKNKHIEDWGTARENLEKTFRFTRRNIAVALIFGVAVPFLTYQGITGEFHKQDIAAGQPRRKFLGTQ</sequence>
<keyword evidence="1" id="KW-0472">Membrane</keyword>
<dbReference type="OrthoDB" id="504268at2759"/>
<organism evidence="2">
    <name type="scientific">Physcomitrium patens</name>
    <name type="common">Spreading-leaved earth moss</name>
    <name type="synonym">Physcomitrella patens</name>
    <dbReference type="NCBI Taxonomy" id="3218"/>
    <lineage>
        <taxon>Eukaryota</taxon>
        <taxon>Viridiplantae</taxon>
        <taxon>Streptophyta</taxon>
        <taxon>Embryophyta</taxon>
        <taxon>Bryophyta</taxon>
        <taxon>Bryophytina</taxon>
        <taxon>Bryopsida</taxon>
        <taxon>Funariidae</taxon>
        <taxon>Funariales</taxon>
        <taxon>Funariaceae</taxon>
        <taxon>Physcomitrium</taxon>
    </lineage>
</organism>
<dbReference type="HOGENOM" id="CLU_158917_1_0_1"/>
<dbReference type="Gramene" id="Pp3c25_300V3.1">
    <property type="protein sequence ID" value="Pp3c25_300V3.1"/>
    <property type="gene ID" value="Pp3c25_300"/>
</dbReference>
<dbReference type="PaxDb" id="3218-PP1S395_22V6.1"/>
<reference evidence="2 4" key="1">
    <citation type="journal article" date="2008" name="Science">
        <title>The Physcomitrella genome reveals evolutionary insights into the conquest of land by plants.</title>
        <authorList>
            <person name="Rensing S."/>
            <person name="Lang D."/>
            <person name="Zimmer A."/>
            <person name="Terry A."/>
            <person name="Salamov A."/>
            <person name="Shapiro H."/>
            <person name="Nishiyama T."/>
            <person name="Perroud P.-F."/>
            <person name="Lindquist E."/>
            <person name="Kamisugi Y."/>
            <person name="Tanahashi T."/>
            <person name="Sakakibara K."/>
            <person name="Fujita T."/>
            <person name="Oishi K."/>
            <person name="Shin-I T."/>
            <person name="Kuroki Y."/>
            <person name="Toyoda A."/>
            <person name="Suzuki Y."/>
            <person name="Hashimoto A."/>
            <person name="Yamaguchi K."/>
            <person name="Sugano A."/>
            <person name="Kohara Y."/>
            <person name="Fujiyama A."/>
            <person name="Anterola A."/>
            <person name="Aoki S."/>
            <person name="Ashton N."/>
            <person name="Barbazuk W.B."/>
            <person name="Barker E."/>
            <person name="Bennetzen J."/>
            <person name="Bezanilla M."/>
            <person name="Blankenship R."/>
            <person name="Cho S.H."/>
            <person name="Dutcher S."/>
            <person name="Estelle M."/>
            <person name="Fawcett J.A."/>
            <person name="Gundlach H."/>
            <person name="Hanada K."/>
            <person name="Heyl A."/>
            <person name="Hicks K.A."/>
            <person name="Hugh J."/>
            <person name="Lohr M."/>
            <person name="Mayer K."/>
            <person name="Melkozernov A."/>
            <person name="Murata T."/>
            <person name="Nelson D."/>
            <person name="Pils B."/>
            <person name="Prigge M."/>
            <person name="Reiss B."/>
            <person name="Renner T."/>
            <person name="Rombauts S."/>
            <person name="Rushton P."/>
            <person name="Sanderfoot A."/>
            <person name="Schween G."/>
            <person name="Shiu S.-H."/>
            <person name="Stueber K."/>
            <person name="Theodoulou F.L."/>
            <person name="Tu H."/>
            <person name="Van de Peer Y."/>
            <person name="Verrier P.J."/>
            <person name="Waters E."/>
            <person name="Wood A."/>
            <person name="Yang L."/>
            <person name="Cove D."/>
            <person name="Cuming A."/>
            <person name="Hasebe M."/>
            <person name="Lucas S."/>
            <person name="Mishler D.B."/>
            <person name="Reski R."/>
            <person name="Grigoriev I."/>
            <person name="Quatrano R.S."/>
            <person name="Boore J.L."/>
        </authorList>
    </citation>
    <scope>NUCLEOTIDE SEQUENCE [LARGE SCALE GENOMIC DNA]</scope>
    <source>
        <strain evidence="3 4">cv. Gransden 2004</strain>
    </source>
</reference>
<dbReference type="PANTHER" id="PTHR35479">
    <property type="entry name" value="UNNAMED PRODUCT"/>
    <property type="match status" value="1"/>
</dbReference>
<keyword evidence="1" id="KW-0812">Transmembrane</keyword>
<reference evidence="2 4" key="2">
    <citation type="journal article" date="2018" name="Plant J.">
        <title>The Physcomitrella patens chromosome-scale assembly reveals moss genome structure and evolution.</title>
        <authorList>
            <person name="Lang D."/>
            <person name="Ullrich K.K."/>
            <person name="Murat F."/>
            <person name="Fuchs J."/>
            <person name="Jenkins J."/>
            <person name="Haas F.B."/>
            <person name="Piednoel M."/>
            <person name="Gundlach H."/>
            <person name="Van Bel M."/>
            <person name="Meyberg R."/>
            <person name="Vives C."/>
            <person name="Morata J."/>
            <person name="Symeonidi A."/>
            <person name="Hiss M."/>
            <person name="Muchero W."/>
            <person name="Kamisugi Y."/>
            <person name="Saleh O."/>
            <person name="Blanc G."/>
            <person name="Decker E.L."/>
            <person name="van Gessel N."/>
            <person name="Grimwood J."/>
            <person name="Hayes R.D."/>
            <person name="Graham S.W."/>
            <person name="Gunter L.E."/>
            <person name="McDaniel S.F."/>
            <person name="Hoernstein S.N.W."/>
            <person name="Larsson A."/>
            <person name="Li F.W."/>
            <person name="Perroud P.F."/>
            <person name="Phillips J."/>
            <person name="Ranjan P."/>
            <person name="Rokshar D.S."/>
            <person name="Rothfels C.J."/>
            <person name="Schneider L."/>
            <person name="Shu S."/>
            <person name="Stevenson D.W."/>
            <person name="Thummler F."/>
            <person name="Tillich M."/>
            <person name="Villarreal Aguilar J.C."/>
            <person name="Widiez T."/>
            <person name="Wong G.K."/>
            <person name="Wymore A."/>
            <person name="Zhang Y."/>
            <person name="Zimmer A.D."/>
            <person name="Quatrano R.S."/>
            <person name="Mayer K.F.X."/>
            <person name="Goodstein D."/>
            <person name="Casacuberta J.M."/>
            <person name="Vandepoele K."/>
            <person name="Reski R."/>
            <person name="Cuming A.C."/>
            <person name="Tuskan G.A."/>
            <person name="Maumus F."/>
            <person name="Salse J."/>
            <person name="Schmutz J."/>
            <person name="Rensing S.A."/>
        </authorList>
    </citation>
    <scope>NUCLEOTIDE SEQUENCE [LARGE SCALE GENOMIC DNA]</scope>
    <source>
        <strain evidence="3 4">cv. Gransden 2004</strain>
    </source>
</reference>
<evidence type="ECO:0000313" key="3">
    <source>
        <dbReference type="EnsemblPlants" id="Pp3c25_300V3.1"/>
    </source>
</evidence>
<protein>
    <submittedName>
        <fullName evidence="2 3">Uncharacterized protein</fullName>
    </submittedName>
</protein>
<keyword evidence="1" id="KW-1133">Transmembrane helix</keyword>
<dbReference type="Gramene" id="Pp3c25_300V3.2">
    <property type="protein sequence ID" value="Pp3c25_300V3.2"/>
    <property type="gene ID" value="Pp3c25_300"/>
</dbReference>
<accession>A9U005</accession>
<name>A9U005_PHYPA</name>
<dbReference type="STRING" id="3218.A9U005"/>
<evidence type="ECO:0000313" key="4">
    <source>
        <dbReference type="Proteomes" id="UP000006727"/>
    </source>
</evidence>
<dbReference type="PANTHER" id="PTHR35479:SF4">
    <property type="entry name" value="OS01G0750800 PROTEIN"/>
    <property type="match status" value="1"/>
</dbReference>
<dbReference type="Proteomes" id="UP000006727">
    <property type="component" value="Chromosome 25"/>
</dbReference>
<dbReference type="EMBL" id="ABEU02000025">
    <property type="protein sequence ID" value="PNR27238.1"/>
    <property type="molecule type" value="Genomic_DNA"/>
</dbReference>
<dbReference type="eggNOG" id="ENOG502S3S1">
    <property type="taxonomic scope" value="Eukaryota"/>
</dbReference>
<keyword evidence="4" id="KW-1185">Reference proteome</keyword>